<dbReference type="PANTHER" id="PTHR30069:SF29">
    <property type="entry name" value="HEMOGLOBIN AND HEMOGLOBIN-HAPTOGLOBIN-BINDING PROTEIN 1-RELATED"/>
    <property type="match status" value="1"/>
</dbReference>
<gene>
    <name evidence="11" type="ORF">SAMN05421766_102226</name>
</gene>
<dbReference type="EMBL" id="FTOB01000002">
    <property type="protein sequence ID" value="SIS48198.1"/>
    <property type="molecule type" value="Genomic_DNA"/>
</dbReference>
<organism evidence="11 12">
    <name type="scientific">Zobellia uliginosa</name>
    <dbReference type="NCBI Taxonomy" id="143224"/>
    <lineage>
        <taxon>Bacteria</taxon>
        <taxon>Pseudomonadati</taxon>
        <taxon>Bacteroidota</taxon>
        <taxon>Flavobacteriia</taxon>
        <taxon>Flavobacteriales</taxon>
        <taxon>Flavobacteriaceae</taxon>
        <taxon>Zobellia</taxon>
    </lineage>
</organism>
<name>A0ABY1KPF0_9FLAO</name>
<dbReference type="InterPro" id="IPR023996">
    <property type="entry name" value="TonB-dep_OMP_SusC/RagA"/>
</dbReference>
<comment type="subcellular location">
    <subcellularLocation>
        <location evidence="1 8">Cell outer membrane</location>
        <topology evidence="1 8">Multi-pass membrane protein</topology>
    </subcellularLocation>
</comment>
<dbReference type="InterPro" id="IPR039426">
    <property type="entry name" value="TonB-dep_rcpt-like"/>
</dbReference>
<dbReference type="Pfam" id="PF07715">
    <property type="entry name" value="Plug"/>
    <property type="match status" value="1"/>
</dbReference>
<accession>A0ABY1KPF0</accession>
<dbReference type="PANTHER" id="PTHR30069">
    <property type="entry name" value="TONB-DEPENDENT OUTER MEMBRANE RECEPTOR"/>
    <property type="match status" value="1"/>
</dbReference>
<evidence type="ECO:0000313" key="11">
    <source>
        <dbReference type="EMBL" id="SIS48198.1"/>
    </source>
</evidence>
<sequence length="1104" mass="121023">MTTLKKFRANLKYVAGLLGIIGFLISGTFTHLYAATSSISPLDITAVQDLTVTGTVTASEDGMPIPGANVIIKGTTTGTTTDFDGNFSIKVASSNSVLVFSSIGFAKQEVRVGNNTTINIALDMDVSALDEVVVVGFGTQKKATLTGSVTQVKGDDIMKGKGTSNAALALQGEVPGVVVTRTSSRPGNEGTNIKIRGDISVNNIGPLILLDGLEIPEWQLATLNANDIESYSVLKDGAAAIYGTKAAGGVILVTTKKGKQGKMKVNYKGETQMNIPHDFPTANLQEWAQLWLRAGDNDGISYVDTDGITQQAAPNYRFFTRDELVSIVDGTMPMAPDSYFWLTKEHRFEDVNQFDAVYGSTLSQRHDLSVSGGSENATYRSSIGYANERSPISFVYDGAKKYNFRTNLTYQMSDMVKTELTVSYDNRLVDEPTQGVGHGVQDMYLFPLYNPQGQYYDIFGANNLLAKLDEGGRIKNKEEIFRLGGVVTLNLDKYVDGLSLKYNGNFSSRNGRKTERTTSVTMYDWEGNISYTPTTLLTSGVKIYETEIMFQNHVIQANYNKSFGNHNIGFLLGLTAEEEQSYKYFQSRSNMASDELDDINTGDVTTQVNGGSPKDANGNTFNSGSNAVGLVSYISKLNYDYNGIYLLEVLGRRDGSSRLHPDYRWKNFYSASAGIRLSEMAFMKDGFFNNLKLRASYGETGSVTGIGAYDYISNITVGTTIFGASPALANTARIASLTSTERTWERVATTNFGVDFSVLNSRLSGNAEYFTRKNNDMLIPITYPQVLGASAPKTNSGDFKTNGWEIALNWRDQIGELKYNIGVMAWDSESEVTRMEGATAIKLGVNKSSGSGANIIEGKPLNAIYTYKTDGYLQTEEQVLNYYNQYGFVDPANQLEMKPGTVLPNYRSADRLVPGTVNRIDVNEDGVINEDDLVYFGDANPHKSYGINLGLEYKGFDFSAFFQGVAQQNIVREGALAYPFRSWWTNQNSAFLGTTWTEDNPNAENPASFYNGQRKNWNYGHINDINVIKASYLRAKVLTLGYSLPQDVLAKSGLERVRLSVTGNDLFVISNVKDGMDPEMGSSANQGNTVPYTSTVLLGLEVTF</sequence>
<dbReference type="Gene3D" id="2.170.130.10">
    <property type="entry name" value="TonB-dependent receptor, plug domain"/>
    <property type="match status" value="1"/>
</dbReference>
<dbReference type="PROSITE" id="PS00018">
    <property type="entry name" value="EF_HAND_1"/>
    <property type="match status" value="1"/>
</dbReference>
<evidence type="ECO:0000256" key="6">
    <source>
        <dbReference type="ARBA" id="ARBA00023136"/>
    </source>
</evidence>
<dbReference type="SUPFAM" id="SSF56935">
    <property type="entry name" value="Porins"/>
    <property type="match status" value="1"/>
</dbReference>
<comment type="caution">
    <text evidence="11">The sequence shown here is derived from an EMBL/GenBank/DDBJ whole genome shotgun (WGS) entry which is preliminary data.</text>
</comment>
<keyword evidence="2 8" id="KW-0813">Transport</keyword>
<keyword evidence="12" id="KW-1185">Reference proteome</keyword>
<dbReference type="InterPro" id="IPR008969">
    <property type="entry name" value="CarboxyPept-like_regulatory"/>
</dbReference>
<dbReference type="PROSITE" id="PS52016">
    <property type="entry name" value="TONB_DEPENDENT_REC_3"/>
    <property type="match status" value="1"/>
</dbReference>
<evidence type="ECO:0000259" key="10">
    <source>
        <dbReference type="Pfam" id="PF07715"/>
    </source>
</evidence>
<evidence type="ECO:0000256" key="7">
    <source>
        <dbReference type="ARBA" id="ARBA00023237"/>
    </source>
</evidence>
<evidence type="ECO:0000256" key="5">
    <source>
        <dbReference type="ARBA" id="ARBA00022729"/>
    </source>
</evidence>
<comment type="similarity">
    <text evidence="8">Belongs to the TonB-dependent receptor family.</text>
</comment>
<keyword evidence="3 8" id="KW-1134">Transmembrane beta strand</keyword>
<dbReference type="Pfam" id="PF13715">
    <property type="entry name" value="CarbopepD_reg_2"/>
    <property type="match status" value="1"/>
</dbReference>
<dbReference type="Proteomes" id="UP000185728">
    <property type="component" value="Unassembled WGS sequence"/>
</dbReference>
<evidence type="ECO:0000256" key="9">
    <source>
        <dbReference type="SAM" id="Phobius"/>
    </source>
</evidence>
<evidence type="ECO:0000256" key="1">
    <source>
        <dbReference type="ARBA" id="ARBA00004571"/>
    </source>
</evidence>
<dbReference type="RefSeq" id="WP_076454018.1">
    <property type="nucleotide sequence ID" value="NZ_FTOB01000002.1"/>
</dbReference>
<keyword evidence="7 8" id="KW-0998">Cell outer membrane</keyword>
<dbReference type="Gene3D" id="2.60.40.1120">
    <property type="entry name" value="Carboxypeptidase-like, regulatory domain"/>
    <property type="match status" value="1"/>
</dbReference>
<evidence type="ECO:0000313" key="12">
    <source>
        <dbReference type="Proteomes" id="UP000185728"/>
    </source>
</evidence>
<evidence type="ECO:0000256" key="3">
    <source>
        <dbReference type="ARBA" id="ARBA00022452"/>
    </source>
</evidence>
<evidence type="ECO:0000256" key="2">
    <source>
        <dbReference type="ARBA" id="ARBA00022448"/>
    </source>
</evidence>
<dbReference type="NCBIfam" id="TIGR04057">
    <property type="entry name" value="SusC_RagA_signa"/>
    <property type="match status" value="1"/>
</dbReference>
<evidence type="ECO:0000256" key="8">
    <source>
        <dbReference type="PROSITE-ProRule" id="PRU01360"/>
    </source>
</evidence>
<evidence type="ECO:0000256" key="4">
    <source>
        <dbReference type="ARBA" id="ARBA00022692"/>
    </source>
</evidence>
<dbReference type="InterPro" id="IPR018247">
    <property type="entry name" value="EF_Hand_1_Ca_BS"/>
</dbReference>
<protein>
    <submittedName>
        <fullName evidence="11">TonB-linked outer membrane protein, SusC/RagA family</fullName>
    </submittedName>
</protein>
<dbReference type="InterPro" id="IPR037066">
    <property type="entry name" value="Plug_dom_sf"/>
</dbReference>
<dbReference type="SUPFAM" id="SSF49464">
    <property type="entry name" value="Carboxypeptidase regulatory domain-like"/>
    <property type="match status" value="1"/>
</dbReference>
<dbReference type="InterPro" id="IPR012910">
    <property type="entry name" value="Plug_dom"/>
</dbReference>
<dbReference type="InterPro" id="IPR036942">
    <property type="entry name" value="Beta-barrel_TonB_sf"/>
</dbReference>
<proteinExistence type="inferred from homology"/>
<keyword evidence="9" id="KW-1133">Transmembrane helix</keyword>
<feature type="domain" description="TonB-dependent receptor plug" evidence="10">
    <location>
        <begin position="142"/>
        <end position="250"/>
    </location>
</feature>
<dbReference type="NCBIfam" id="TIGR04056">
    <property type="entry name" value="OMP_RagA_SusC"/>
    <property type="match status" value="1"/>
</dbReference>
<dbReference type="Gene3D" id="2.40.170.20">
    <property type="entry name" value="TonB-dependent receptor, beta-barrel domain"/>
    <property type="match status" value="1"/>
</dbReference>
<feature type="transmembrane region" description="Helical" evidence="9">
    <location>
        <begin position="12"/>
        <end position="34"/>
    </location>
</feature>
<keyword evidence="5" id="KW-0732">Signal</keyword>
<keyword evidence="6 8" id="KW-0472">Membrane</keyword>
<keyword evidence="4 8" id="KW-0812">Transmembrane</keyword>
<reference evidence="11 12" key="1">
    <citation type="submission" date="2017-01" db="EMBL/GenBank/DDBJ databases">
        <authorList>
            <person name="Varghese N."/>
            <person name="Submissions S."/>
        </authorList>
    </citation>
    <scope>NUCLEOTIDE SEQUENCE [LARGE SCALE GENOMIC DNA]</scope>
    <source>
        <strain evidence="11 12">DSM 2061</strain>
    </source>
</reference>
<dbReference type="InterPro" id="IPR023997">
    <property type="entry name" value="TonB-dep_OMP_SusC/RagA_CS"/>
</dbReference>